<dbReference type="EMBL" id="JWZT01003054">
    <property type="protein sequence ID" value="KII67876.1"/>
    <property type="molecule type" value="Genomic_DNA"/>
</dbReference>
<protein>
    <submittedName>
        <fullName evidence="1">Uncharacterized protein</fullName>
    </submittedName>
</protein>
<name>A0A0C2MKY0_THEKT</name>
<proteinExistence type="predicted"/>
<organism evidence="1 2">
    <name type="scientific">Thelohanellus kitauei</name>
    <name type="common">Myxosporean</name>
    <dbReference type="NCBI Taxonomy" id="669202"/>
    <lineage>
        <taxon>Eukaryota</taxon>
        <taxon>Metazoa</taxon>
        <taxon>Cnidaria</taxon>
        <taxon>Myxozoa</taxon>
        <taxon>Myxosporea</taxon>
        <taxon>Bivalvulida</taxon>
        <taxon>Platysporina</taxon>
        <taxon>Myxobolidae</taxon>
        <taxon>Thelohanellus</taxon>
    </lineage>
</organism>
<dbReference type="AlphaFoldDB" id="A0A0C2MKY0"/>
<sequence length="112" mass="12916">MLPVPIINYEEFSTIDNNLPCYDNNEDCEDLIVDGIKSKHEKFQEDDDDDESPVPMTNQEAKTCMALLQRYFMQEGNEGSPTSALNICADFEEVKCYKNKRQTMLDSFFALK</sequence>
<accession>A0A0C2MKY0</accession>
<dbReference type="Proteomes" id="UP000031668">
    <property type="component" value="Unassembled WGS sequence"/>
</dbReference>
<comment type="caution">
    <text evidence="1">The sequence shown here is derived from an EMBL/GenBank/DDBJ whole genome shotgun (WGS) entry which is preliminary data.</text>
</comment>
<dbReference type="OMA" id="NICADFE"/>
<gene>
    <name evidence="1" type="ORF">RF11_12559</name>
</gene>
<evidence type="ECO:0000313" key="2">
    <source>
        <dbReference type="Proteomes" id="UP000031668"/>
    </source>
</evidence>
<keyword evidence="2" id="KW-1185">Reference proteome</keyword>
<evidence type="ECO:0000313" key="1">
    <source>
        <dbReference type="EMBL" id="KII67876.1"/>
    </source>
</evidence>
<reference evidence="1 2" key="1">
    <citation type="journal article" date="2014" name="Genome Biol. Evol.">
        <title>The genome of the myxosporean Thelohanellus kitauei shows adaptations to nutrient acquisition within its fish host.</title>
        <authorList>
            <person name="Yang Y."/>
            <person name="Xiong J."/>
            <person name="Zhou Z."/>
            <person name="Huo F."/>
            <person name="Miao W."/>
            <person name="Ran C."/>
            <person name="Liu Y."/>
            <person name="Zhang J."/>
            <person name="Feng J."/>
            <person name="Wang M."/>
            <person name="Wang M."/>
            <person name="Wang L."/>
            <person name="Yao B."/>
        </authorList>
    </citation>
    <scope>NUCLEOTIDE SEQUENCE [LARGE SCALE GENOMIC DNA]</scope>
    <source>
        <strain evidence="1">Wuqing</strain>
    </source>
</reference>
<dbReference type="OrthoDB" id="10039793at2759"/>